<keyword evidence="2" id="KW-1185">Reference proteome</keyword>
<gene>
    <name evidence="1" type="ORF">Amon02_000584600</name>
</gene>
<evidence type="ECO:0000313" key="1">
    <source>
        <dbReference type="EMBL" id="GME82937.1"/>
    </source>
</evidence>
<sequence length="277" mass="31048">MEQNQCHSNHNDFIRICQENDSTNHHSSNQYIDYPSTNEKSESTEPNHHANNGSFLNLGSLISPPSTYNCINFNTSAKEDKPTFSTHLFQRSFSYSEPVDTQSRSSSSSTSSLFDGSCLLNSYSLAPPMTYATNGSAETPISPMSTTAEDLTYSLSSSPLVDDTTCHSLQHAPLFNSIPSTIHYHKASVDSKSQIHKKSKRSRKGCLTCRSRKKKCCETKPLCTECRRLGINCRWAKPGYERKNKSKNNDYSPDLYYDPEFGKIKTLRGVVEKKIVG</sequence>
<dbReference type="EMBL" id="BSXS01004408">
    <property type="protein sequence ID" value="GME82937.1"/>
    <property type="molecule type" value="Genomic_DNA"/>
</dbReference>
<proteinExistence type="predicted"/>
<accession>A0ACB5T7P3</accession>
<organism evidence="1 2">
    <name type="scientific">Ambrosiozyma monospora</name>
    <name type="common">Yeast</name>
    <name type="synonym">Endomycopsis monosporus</name>
    <dbReference type="NCBI Taxonomy" id="43982"/>
    <lineage>
        <taxon>Eukaryota</taxon>
        <taxon>Fungi</taxon>
        <taxon>Dikarya</taxon>
        <taxon>Ascomycota</taxon>
        <taxon>Saccharomycotina</taxon>
        <taxon>Pichiomycetes</taxon>
        <taxon>Pichiales</taxon>
        <taxon>Pichiaceae</taxon>
        <taxon>Ambrosiozyma</taxon>
    </lineage>
</organism>
<evidence type="ECO:0000313" key="2">
    <source>
        <dbReference type="Proteomes" id="UP001165064"/>
    </source>
</evidence>
<dbReference type="Proteomes" id="UP001165064">
    <property type="component" value="Unassembled WGS sequence"/>
</dbReference>
<name>A0ACB5T7P3_AMBMO</name>
<comment type="caution">
    <text evidence="1">The sequence shown here is derived from an EMBL/GenBank/DDBJ whole genome shotgun (WGS) entry which is preliminary data.</text>
</comment>
<reference evidence="1" key="1">
    <citation type="submission" date="2023-04" db="EMBL/GenBank/DDBJ databases">
        <title>Ambrosiozyma monospora NBRC 10751.</title>
        <authorList>
            <person name="Ichikawa N."/>
            <person name="Sato H."/>
            <person name="Tonouchi N."/>
        </authorList>
    </citation>
    <scope>NUCLEOTIDE SEQUENCE</scope>
    <source>
        <strain evidence="1">NBRC 10751</strain>
    </source>
</reference>
<protein>
    <submittedName>
        <fullName evidence="1">Unnamed protein product</fullName>
    </submittedName>
</protein>